<comment type="caution">
    <text evidence="2">The sequence shown here is derived from an EMBL/GenBank/DDBJ whole genome shotgun (WGS) entry which is preliminary data.</text>
</comment>
<dbReference type="SUPFAM" id="SSF52255">
    <property type="entry name" value="N5-CAIR mutase (phosphoribosylaminoimidazole carboxylase, PurE)"/>
    <property type="match status" value="1"/>
</dbReference>
<evidence type="ECO:0000313" key="2">
    <source>
        <dbReference type="EMBL" id="KUK22854.1"/>
    </source>
</evidence>
<dbReference type="PATRIC" id="fig|93930.3.peg.59"/>
<dbReference type="GO" id="GO:0016787">
    <property type="term" value="F:hydrolase activity"/>
    <property type="evidence" value="ECO:0007669"/>
    <property type="project" value="InterPro"/>
</dbReference>
<reference evidence="2 3" key="1">
    <citation type="journal article" date="2015" name="MBio">
        <title>Genome-Resolved Metagenomic Analysis Reveals Roles for Candidate Phyla and Other Microbial Community Members in Biogeochemical Transformations in Oil Reservoirs.</title>
        <authorList>
            <person name="Hu P."/>
            <person name="Tom L."/>
            <person name="Singh A."/>
            <person name="Thomas B.C."/>
            <person name="Baker B.J."/>
            <person name="Piceno Y.M."/>
            <person name="Andersen G.L."/>
            <person name="Banfield J.F."/>
        </authorList>
    </citation>
    <scope>NUCLEOTIDE SEQUENCE [LARGE SCALE GENOMIC DNA]</scope>
    <source>
        <strain evidence="2">46_26</strain>
    </source>
</reference>
<dbReference type="PANTHER" id="PTHR43064:SF1">
    <property type="entry name" value="SLL1489 PROTEIN"/>
    <property type="match status" value="1"/>
</dbReference>
<dbReference type="SMART" id="SM01001">
    <property type="entry name" value="AIRC"/>
    <property type="match status" value="1"/>
</dbReference>
<dbReference type="AlphaFoldDB" id="A0A124FFX4"/>
<dbReference type="InterPro" id="IPR000031">
    <property type="entry name" value="PurE_dom"/>
</dbReference>
<dbReference type="Proteomes" id="UP000058636">
    <property type="component" value="Unassembled WGS sequence"/>
</dbReference>
<dbReference type="PANTHER" id="PTHR43064">
    <property type="entry name" value="PHOSPHORIBOSYLAMINOIMIDAZOLE CARBOXYLASE-RELATED"/>
    <property type="match status" value="1"/>
</dbReference>
<dbReference type="Gene3D" id="3.40.50.1970">
    <property type="match status" value="1"/>
</dbReference>
<accession>A0A124FFX4</accession>
<dbReference type="InterPro" id="IPR039476">
    <property type="entry name" value="P2CMN_synthase_LarB"/>
</dbReference>
<evidence type="ECO:0000259" key="1">
    <source>
        <dbReference type="SMART" id="SM01001"/>
    </source>
</evidence>
<name>A0A124FFX4_9THEM</name>
<sequence length="260" mass="28304">MFEDVLRSLASGEITIQEAEEKILSKFFEKTDELMLDMERDKRQGFPEIVFALGKTKEQTIAAVEKFLERKGIAFVSGLDEEKKRELKDRFSDYVIKEAGRLVVLKRENTTLEKLNGKVGVITAGTSDVPFAEETSLILEELGVSVQKVYDAGVAGIHRSFYALSKTKDSDLLIVFAGMEGILPSLIASLTDLPVIAVPTPVGYGFGGEGLGALSTMLQTCVPGLVVVNIGNTVGAAAAAVRILRRIRKDGQASENKRSY</sequence>
<evidence type="ECO:0000313" key="3">
    <source>
        <dbReference type="Proteomes" id="UP000058636"/>
    </source>
</evidence>
<gene>
    <name evidence="2" type="ORF">XD57_1049</name>
</gene>
<proteinExistence type="predicted"/>
<dbReference type="EMBL" id="LGFG01000084">
    <property type="protein sequence ID" value="KUK22854.1"/>
    <property type="molecule type" value="Genomic_DNA"/>
</dbReference>
<protein>
    <submittedName>
        <fullName evidence="2">1-(5-phosphoribosyl)-5-amino-4-imidazole-carboxylate (AIR) carboxylase</fullName>
    </submittedName>
</protein>
<dbReference type="GO" id="GO:0006189">
    <property type="term" value="P:'de novo' IMP biosynthetic process"/>
    <property type="evidence" value="ECO:0007669"/>
    <property type="project" value="InterPro"/>
</dbReference>
<feature type="domain" description="PurE" evidence="1">
    <location>
        <begin position="117"/>
        <end position="249"/>
    </location>
</feature>
<dbReference type="NCBIfam" id="NF033503">
    <property type="entry name" value="LarB"/>
    <property type="match status" value="1"/>
</dbReference>
<organism evidence="2 3">
    <name type="scientific">Thermotoga petrophila</name>
    <dbReference type="NCBI Taxonomy" id="93929"/>
    <lineage>
        <taxon>Bacteria</taxon>
        <taxon>Thermotogati</taxon>
        <taxon>Thermotogota</taxon>
        <taxon>Thermotogae</taxon>
        <taxon>Thermotogales</taxon>
        <taxon>Thermotogaceae</taxon>
        <taxon>Thermotoga</taxon>
    </lineage>
</organism>
<dbReference type="Pfam" id="PF00731">
    <property type="entry name" value="AIRC"/>
    <property type="match status" value="1"/>
</dbReference>